<dbReference type="OrthoDB" id="9799090at2"/>
<keyword evidence="10 12" id="KW-0472">Membrane</keyword>
<evidence type="ECO:0000256" key="1">
    <source>
        <dbReference type="ARBA" id="ARBA00004141"/>
    </source>
</evidence>
<feature type="domain" description="Ion transport" evidence="13">
    <location>
        <begin position="12"/>
        <end position="216"/>
    </location>
</feature>
<dbReference type="SUPFAM" id="SSF81324">
    <property type="entry name" value="Voltage-gated potassium channels"/>
    <property type="match status" value="1"/>
</dbReference>
<dbReference type="GO" id="GO:0005249">
    <property type="term" value="F:voltage-gated potassium channel activity"/>
    <property type="evidence" value="ECO:0007669"/>
    <property type="project" value="InterPro"/>
</dbReference>
<evidence type="ECO:0000256" key="6">
    <source>
        <dbReference type="ARBA" id="ARBA00022882"/>
    </source>
</evidence>
<dbReference type="GO" id="GO:0008076">
    <property type="term" value="C:voltage-gated potassium channel complex"/>
    <property type="evidence" value="ECO:0007669"/>
    <property type="project" value="InterPro"/>
</dbReference>
<keyword evidence="5" id="KW-0631">Potassium channel</keyword>
<keyword evidence="9" id="KW-0406">Ion transport</keyword>
<proteinExistence type="predicted"/>
<dbReference type="STRING" id="1640674.SAMN05216323_106515"/>
<evidence type="ECO:0000256" key="2">
    <source>
        <dbReference type="ARBA" id="ARBA00022448"/>
    </source>
</evidence>
<dbReference type="Proteomes" id="UP000199452">
    <property type="component" value="Unassembled WGS sequence"/>
</dbReference>
<dbReference type="Gene3D" id="1.10.287.70">
    <property type="match status" value="1"/>
</dbReference>
<evidence type="ECO:0000256" key="4">
    <source>
        <dbReference type="ARBA" id="ARBA00022692"/>
    </source>
</evidence>
<evidence type="ECO:0000256" key="3">
    <source>
        <dbReference type="ARBA" id="ARBA00022538"/>
    </source>
</evidence>
<sequence>MENGKGQELGFLDLLIMILSIYVLGAIVVDTFVPIRPEVSHMLHVIDTMVCVVFLFEFLYRFFNAESKIKFMRWGWIDLLASIPNVDFLRIGRVARLFRLFRIVRAFRSTHYLVSYIFRDRIKGAFSSVVILSVLVIMFSSIGVLSFETAPNSNIKTAGDALWWAFTTVTTVGYGDLYPVTTEGRIIAVVLMVTGVGLFGTFTGFVTSWFMDERREKSEERKGEL</sequence>
<reference evidence="14 15" key="1">
    <citation type="submission" date="2016-09" db="EMBL/GenBank/DDBJ databases">
        <authorList>
            <person name="Capua I."/>
            <person name="De Benedictis P."/>
            <person name="Joannis T."/>
            <person name="Lombin L.H."/>
            <person name="Cattoli G."/>
        </authorList>
    </citation>
    <scope>NUCLEOTIDE SEQUENCE [LARGE SCALE GENOMIC DNA]</scope>
    <source>
        <strain evidence="14 15">A7P-90m</strain>
    </source>
</reference>
<evidence type="ECO:0000256" key="12">
    <source>
        <dbReference type="SAM" id="Phobius"/>
    </source>
</evidence>
<dbReference type="GO" id="GO:0001508">
    <property type="term" value="P:action potential"/>
    <property type="evidence" value="ECO:0007669"/>
    <property type="project" value="TreeGrafter"/>
</dbReference>
<keyword evidence="6" id="KW-0851">Voltage-gated channel</keyword>
<keyword evidence="3" id="KW-0633">Potassium transport</keyword>
<evidence type="ECO:0000259" key="13">
    <source>
        <dbReference type="Pfam" id="PF00520"/>
    </source>
</evidence>
<dbReference type="PRINTS" id="PR00169">
    <property type="entry name" value="KCHANNEL"/>
</dbReference>
<dbReference type="Gene3D" id="1.20.120.350">
    <property type="entry name" value="Voltage-gated potassium channels. Chain C"/>
    <property type="match status" value="1"/>
</dbReference>
<dbReference type="RefSeq" id="WP_092440137.1">
    <property type="nucleotide sequence ID" value="NZ_FMYP01000065.1"/>
</dbReference>
<evidence type="ECO:0000313" key="14">
    <source>
        <dbReference type="EMBL" id="SDC95247.1"/>
    </source>
</evidence>
<keyword evidence="4 12" id="KW-0812">Transmembrane</keyword>
<dbReference type="AlphaFoldDB" id="A0A1G6QUA4"/>
<feature type="transmembrane region" description="Helical" evidence="12">
    <location>
        <begin position="12"/>
        <end position="35"/>
    </location>
</feature>
<keyword evidence="7" id="KW-0630">Potassium</keyword>
<evidence type="ECO:0000313" key="15">
    <source>
        <dbReference type="Proteomes" id="UP000199452"/>
    </source>
</evidence>
<dbReference type="Pfam" id="PF00520">
    <property type="entry name" value="Ion_trans"/>
    <property type="match status" value="1"/>
</dbReference>
<evidence type="ECO:0000256" key="7">
    <source>
        <dbReference type="ARBA" id="ARBA00022958"/>
    </source>
</evidence>
<dbReference type="InterPro" id="IPR005821">
    <property type="entry name" value="Ion_trans_dom"/>
</dbReference>
<dbReference type="PANTHER" id="PTHR11537:SF254">
    <property type="entry name" value="POTASSIUM VOLTAGE-GATED CHANNEL PROTEIN SHAB"/>
    <property type="match status" value="1"/>
</dbReference>
<dbReference type="PANTHER" id="PTHR11537">
    <property type="entry name" value="VOLTAGE-GATED POTASSIUM CHANNEL"/>
    <property type="match status" value="1"/>
</dbReference>
<evidence type="ECO:0000256" key="11">
    <source>
        <dbReference type="ARBA" id="ARBA00023303"/>
    </source>
</evidence>
<evidence type="ECO:0000256" key="8">
    <source>
        <dbReference type="ARBA" id="ARBA00022989"/>
    </source>
</evidence>
<protein>
    <submittedName>
        <fullName evidence="14">Voltage-gated potassium channel</fullName>
    </submittedName>
</protein>
<comment type="subcellular location">
    <subcellularLocation>
        <location evidence="1">Membrane</location>
        <topology evidence="1">Multi-pass membrane protein</topology>
    </subcellularLocation>
</comment>
<keyword evidence="11 14" id="KW-0407">Ion channel</keyword>
<feature type="transmembrane region" description="Helical" evidence="12">
    <location>
        <begin position="41"/>
        <end position="63"/>
    </location>
</feature>
<keyword evidence="15" id="KW-1185">Reference proteome</keyword>
<dbReference type="InterPro" id="IPR027359">
    <property type="entry name" value="Volt_channel_dom_sf"/>
</dbReference>
<organism evidence="14 15">
    <name type="scientific">Williamwhitmania taraxaci</name>
    <dbReference type="NCBI Taxonomy" id="1640674"/>
    <lineage>
        <taxon>Bacteria</taxon>
        <taxon>Pseudomonadati</taxon>
        <taxon>Bacteroidota</taxon>
        <taxon>Bacteroidia</taxon>
        <taxon>Bacteroidales</taxon>
        <taxon>Williamwhitmaniaceae</taxon>
        <taxon>Williamwhitmania</taxon>
    </lineage>
</organism>
<evidence type="ECO:0000256" key="5">
    <source>
        <dbReference type="ARBA" id="ARBA00022826"/>
    </source>
</evidence>
<evidence type="ECO:0000256" key="9">
    <source>
        <dbReference type="ARBA" id="ARBA00023065"/>
    </source>
</evidence>
<dbReference type="InterPro" id="IPR028325">
    <property type="entry name" value="VG_K_chnl"/>
</dbReference>
<dbReference type="Gene3D" id="1.20.5.110">
    <property type="match status" value="1"/>
</dbReference>
<name>A0A1G6QUA4_9BACT</name>
<dbReference type="EMBL" id="FMYP01000065">
    <property type="protein sequence ID" value="SDC95247.1"/>
    <property type="molecule type" value="Genomic_DNA"/>
</dbReference>
<feature type="transmembrane region" description="Helical" evidence="12">
    <location>
        <begin position="186"/>
        <end position="211"/>
    </location>
</feature>
<keyword evidence="2" id="KW-0813">Transport</keyword>
<accession>A0A1G6QUA4</accession>
<gene>
    <name evidence="14" type="ORF">SAMN05216323_106515</name>
</gene>
<keyword evidence="8 12" id="KW-1133">Transmembrane helix</keyword>
<feature type="transmembrane region" description="Helical" evidence="12">
    <location>
        <begin position="125"/>
        <end position="147"/>
    </location>
</feature>
<evidence type="ECO:0000256" key="10">
    <source>
        <dbReference type="ARBA" id="ARBA00023136"/>
    </source>
</evidence>